<protein>
    <submittedName>
        <fullName evidence="1">Uncharacterized protein</fullName>
    </submittedName>
</protein>
<name>A0A2P2PGT7_RHIMU</name>
<accession>A0A2P2PGT7</accession>
<organism evidence="1">
    <name type="scientific">Rhizophora mucronata</name>
    <name type="common">Asiatic mangrove</name>
    <dbReference type="NCBI Taxonomy" id="61149"/>
    <lineage>
        <taxon>Eukaryota</taxon>
        <taxon>Viridiplantae</taxon>
        <taxon>Streptophyta</taxon>
        <taxon>Embryophyta</taxon>
        <taxon>Tracheophyta</taxon>
        <taxon>Spermatophyta</taxon>
        <taxon>Magnoliopsida</taxon>
        <taxon>eudicotyledons</taxon>
        <taxon>Gunneridae</taxon>
        <taxon>Pentapetalae</taxon>
        <taxon>rosids</taxon>
        <taxon>fabids</taxon>
        <taxon>Malpighiales</taxon>
        <taxon>Rhizophoraceae</taxon>
        <taxon>Rhizophora</taxon>
    </lineage>
</organism>
<evidence type="ECO:0000313" key="1">
    <source>
        <dbReference type="EMBL" id="MBX53881.1"/>
    </source>
</evidence>
<reference evidence="1" key="1">
    <citation type="submission" date="2018-02" db="EMBL/GenBank/DDBJ databases">
        <title>Rhizophora mucronata_Transcriptome.</title>
        <authorList>
            <person name="Meera S.P."/>
            <person name="Sreeshan A."/>
            <person name="Augustine A."/>
        </authorList>
    </citation>
    <scope>NUCLEOTIDE SEQUENCE</scope>
    <source>
        <tissue evidence="1">Leaf</tissue>
    </source>
</reference>
<dbReference type="AlphaFoldDB" id="A0A2P2PGT7"/>
<dbReference type="EMBL" id="GGEC01073397">
    <property type="protein sequence ID" value="MBX53881.1"/>
    <property type="molecule type" value="Transcribed_RNA"/>
</dbReference>
<sequence length="20" mass="2118">MAVLLCHCIACCVAEHACNL</sequence>
<proteinExistence type="predicted"/>